<dbReference type="EMBL" id="PDNA01000007">
    <property type="protein sequence ID" value="PGH27423.1"/>
    <property type="molecule type" value="Genomic_DNA"/>
</dbReference>
<name>A0A2B7Z2H6_POLH7</name>
<organism evidence="2 3">
    <name type="scientific">Polytolypa hystricis (strain UAMH7299)</name>
    <dbReference type="NCBI Taxonomy" id="1447883"/>
    <lineage>
        <taxon>Eukaryota</taxon>
        <taxon>Fungi</taxon>
        <taxon>Dikarya</taxon>
        <taxon>Ascomycota</taxon>
        <taxon>Pezizomycotina</taxon>
        <taxon>Eurotiomycetes</taxon>
        <taxon>Eurotiomycetidae</taxon>
        <taxon>Onygenales</taxon>
        <taxon>Onygenales incertae sedis</taxon>
        <taxon>Polytolypa</taxon>
    </lineage>
</organism>
<evidence type="ECO:0000313" key="3">
    <source>
        <dbReference type="Proteomes" id="UP000224634"/>
    </source>
</evidence>
<evidence type="ECO:0000313" key="2">
    <source>
        <dbReference type="EMBL" id="PGH27423.1"/>
    </source>
</evidence>
<gene>
    <name evidence="2" type="ORF">AJ80_00901</name>
</gene>
<keyword evidence="1" id="KW-1133">Transmembrane helix</keyword>
<dbReference type="AlphaFoldDB" id="A0A2B7Z2H6"/>
<accession>A0A2B7Z2H6</accession>
<keyword evidence="3" id="KW-1185">Reference proteome</keyword>
<reference evidence="2 3" key="1">
    <citation type="submission" date="2017-10" db="EMBL/GenBank/DDBJ databases">
        <title>Comparative genomics in systemic dimorphic fungi from Ajellomycetaceae.</title>
        <authorList>
            <person name="Munoz J.F."/>
            <person name="Mcewen J.G."/>
            <person name="Clay O.K."/>
            <person name="Cuomo C.A."/>
        </authorList>
    </citation>
    <scope>NUCLEOTIDE SEQUENCE [LARGE SCALE GENOMIC DNA]</scope>
    <source>
        <strain evidence="2 3">UAMH7299</strain>
    </source>
</reference>
<proteinExistence type="predicted"/>
<evidence type="ECO:0000256" key="1">
    <source>
        <dbReference type="SAM" id="Phobius"/>
    </source>
</evidence>
<sequence>MDAAELLGGATSLRAKVLPDRLHAFLESYNDTVGRTFILTTAVACLSSIGCALMEWKKLKKPKSNAEAEITNKKSS</sequence>
<comment type="caution">
    <text evidence="2">The sequence shown here is derived from an EMBL/GenBank/DDBJ whole genome shotgun (WGS) entry which is preliminary data.</text>
</comment>
<protein>
    <submittedName>
        <fullName evidence="2">Uncharacterized protein</fullName>
    </submittedName>
</protein>
<feature type="transmembrane region" description="Helical" evidence="1">
    <location>
        <begin position="36"/>
        <end position="54"/>
    </location>
</feature>
<dbReference type="Proteomes" id="UP000224634">
    <property type="component" value="Unassembled WGS sequence"/>
</dbReference>
<keyword evidence="1" id="KW-0812">Transmembrane</keyword>
<keyword evidence="1" id="KW-0472">Membrane</keyword>